<dbReference type="InterPro" id="IPR013766">
    <property type="entry name" value="Thioredoxin_domain"/>
</dbReference>
<evidence type="ECO:0000256" key="5">
    <source>
        <dbReference type="SAM" id="MobiDB-lite"/>
    </source>
</evidence>
<evidence type="ECO:0000256" key="1">
    <source>
        <dbReference type="ARBA" id="ARBA00004196"/>
    </source>
</evidence>
<dbReference type="GO" id="GO:0016491">
    <property type="term" value="F:oxidoreductase activity"/>
    <property type="evidence" value="ECO:0007669"/>
    <property type="project" value="InterPro"/>
</dbReference>
<sequence>MKKLLILVYALTAMLTANSQNFTVKGKLSGLNIPADISLEYSGKVLKQVSNDGTFEFKGSGHPADALLKVIPHHPTLTMQDTAFWSWVKPNMHLMGGRSFFLEGDVTIKGETINDVVVEGGKQAVYEGFRAREDALKRSLDSIRGMERGNESNDEDDENAEETVEREPSAAEKQLLKQISDLKLRFVEQHPDSYFSLNLTGEQSNGDVPTFNRMLDLLSERMRKTSVYAGLKSMSAGFSMKKIGNAAKNFTLNTAEGTPVSLASYKGKYVLVDFWASWCGPCRAENPNVLRAYNQFKSRNFEVLSISVDAKKEEWIKAVKEDKLPWTQVLDLKGNNSTATAYAVTGIPDNVLVDPNGIIIATNLRGKQLEKTLEKMLK</sequence>
<feature type="signal peptide" evidence="6">
    <location>
        <begin position="1"/>
        <end position="19"/>
    </location>
</feature>
<evidence type="ECO:0000256" key="6">
    <source>
        <dbReference type="SAM" id="SignalP"/>
    </source>
</evidence>
<dbReference type="RefSeq" id="WP_079468301.1">
    <property type="nucleotide sequence ID" value="NZ_FUZZ01000001.1"/>
</dbReference>
<dbReference type="GO" id="GO:0016209">
    <property type="term" value="F:antioxidant activity"/>
    <property type="evidence" value="ECO:0007669"/>
    <property type="project" value="InterPro"/>
</dbReference>
<dbReference type="Proteomes" id="UP000190166">
    <property type="component" value="Unassembled WGS sequence"/>
</dbReference>
<comment type="subcellular location">
    <subcellularLocation>
        <location evidence="1">Cell envelope</location>
    </subcellularLocation>
</comment>
<feature type="domain" description="Thioredoxin" evidence="7">
    <location>
        <begin position="241"/>
        <end position="378"/>
    </location>
</feature>
<dbReference type="GO" id="GO:0030313">
    <property type="term" value="C:cell envelope"/>
    <property type="evidence" value="ECO:0007669"/>
    <property type="project" value="UniProtKB-SubCell"/>
</dbReference>
<keyword evidence="9" id="KW-1185">Reference proteome</keyword>
<keyword evidence="2" id="KW-0201">Cytochrome c-type biogenesis</keyword>
<evidence type="ECO:0000256" key="3">
    <source>
        <dbReference type="ARBA" id="ARBA00023157"/>
    </source>
</evidence>
<dbReference type="Gene3D" id="3.40.30.10">
    <property type="entry name" value="Glutaredoxin"/>
    <property type="match status" value="1"/>
</dbReference>
<evidence type="ECO:0000256" key="4">
    <source>
        <dbReference type="ARBA" id="ARBA00023284"/>
    </source>
</evidence>
<dbReference type="CDD" id="cd02966">
    <property type="entry name" value="TlpA_like_family"/>
    <property type="match status" value="1"/>
</dbReference>
<feature type="compositionally biased region" description="Basic and acidic residues" evidence="5">
    <location>
        <begin position="142"/>
        <end position="151"/>
    </location>
</feature>
<reference evidence="8 9" key="1">
    <citation type="submission" date="2017-02" db="EMBL/GenBank/DDBJ databases">
        <authorList>
            <person name="Peterson S.W."/>
        </authorList>
    </citation>
    <scope>NUCLEOTIDE SEQUENCE [LARGE SCALE GENOMIC DNA]</scope>
    <source>
        <strain evidence="8 9">DSM 18108</strain>
    </source>
</reference>
<dbReference type="GO" id="GO:0016853">
    <property type="term" value="F:isomerase activity"/>
    <property type="evidence" value="ECO:0007669"/>
    <property type="project" value="UniProtKB-KW"/>
</dbReference>
<evidence type="ECO:0000313" key="9">
    <source>
        <dbReference type="Proteomes" id="UP000190166"/>
    </source>
</evidence>
<evidence type="ECO:0000313" key="8">
    <source>
        <dbReference type="EMBL" id="SKC97773.1"/>
    </source>
</evidence>
<dbReference type="InterPro" id="IPR050553">
    <property type="entry name" value="Thioredoxin_ResA/DsbE_sf"/>
</dbReference>
<keyword evidence="3" id="KW-1015">Disulfide bond</keyword>
<organism evidence="8 9">
    <name type="scientific">Chitinophaga ginsengisegetis</name>
    <dbReference type="NCBI Taxonomy" id="393003"/>
    <lineage>
        <taxon>Bacteria</taxon>
        <taxon>Pseudomonadati</taxon>
        <taxon>Bacteroidota</taxon>
        <taxon>Chitinophagia</taxon>
        <taxon>Chitinophagales</taxon>
        <taxon>Chitinophagaceae</taxon>
        <taxon>Chitinophaga</taxon>
    </lineage>
</organism>
<proteinExistence type="predicted"/>
<evidence type="ECO:0000259" key="7">
    <source>
        <dbReference type="PROSITE" id="PS51352"/>
    </source>
</evidence>
<dbReference type="SUPFAM" id="SSF52833">
    <property type="entry name" value="Thioredoxin-like"/>
    <property type="match status" value="1"/>
</dbReference>
<dbReference type="PROSITE" id="PS51352">
    <property type="entry name" value="THIOREDOXIN_2"/>
    <property type="match status" value="1"/>
</dbReference>
<evidence type="ECO:0000256" key="2">
    <source>
        <dbReference type="ARBA" id="ARBA00022748"/>
    </source>
</evidence>
<keyword evidence="6" id="KW-0732">Signal</keyword>
<dbReference type="PANTHER" id="PTHR42852">
    <property type="entry name" value="THIOL:DISULFIDE INTERCHANGE PROTEIN DSBE"/>
    <property type="match status" value="1"/>
</dbReference>
<dbReference type="STRING" id="393003.SAMN05660461_1003"/>
<dbReference type="InterPro" id="IPR017937">
    <property type="entry name" value="Thioredoxin_CS"/>
</dbReference>
<protein>
    <submittedName>
        <fullName evidence="8">Thiol-disulfide isomerase or thioredoxin</fullName>
    </submittedName>
</protein>
<feature type="region of interest" description="Disordered" evidence="5">
    <location>
        <begin position="142"/>
        <end position="169"/>
    </location>
</feature>
<dbReference type="EMBL" id="FUZZ01000001">
    <property type="protein sequence ID" value="SKC97773.1"/>
    <property type="molecule type" value="Genomic_DNA"/>
</dbReference>
<accession>A0A1T5NBW6</accession>
<dbReference type="InterPro" id="IPR000866">
    <property type="entry name" value="AhpC/TSA"/>
</dbReference>
<dbReference type="AlphaFoldDB" id="A0A1T5NBW6"/>
<dbReference type="PANTHER" id="PTHR42852:SF6">
    <property type="entry name" value="THIOL:DISULFIDE INTERCHANGE PROTEIN DSBE"/>
    <property type="match status" value="1"/>
</dbReference>
<dbReference type="Pfam" id="PF00578">
    <property type="entry name" value="AhpC-TSA"/>
    <property type="match status" value="1"/>
</dbReference>
<keyword evidence="4" id="KW-0676">Redox-active center</keyword>
<dbReference type="PROSITE" id="PS00194">
    <property type="entry name" value="THIOREDOXIN_1"/>
    <property type="match status" value="1"/>
</dbReference>
<feature type="chain" id="PRO_5012369037" evidence="6">
    <location>
        <begin position="20"/>
        <end position="378"/>
    </location>
</feature>
<dbReference type="InterPro" id="IPR036249">
    <property type="entry name" value="Thioredoxin-like_sf"/>
</dbReference>
<feature type="compositionally biased region" description="Acidic residues" evidence="5">
    <location>
        <begin position="152"/>
        <end position="162"/>
    </location>
</feature>
<gene>
    <name evidence="8" type="ORF">SAMN05660461_1003</name>
</gene>
<keyword evidence="8" id="KW-0413">Isomerase</keyword>
<name>A0A1T5NBW6_9BACT</name>
<dbReference type="GO" id="GO:0017004">
    <property type="term" value="P:cytochrome complex assembly"/>
    <property type="evidence" value="ECO:0007669"/>
    <property type="project" value="UniProtKB-KW"/>
</dbReference>